<sequence length="271" mass="28410">MQVVFSLGMTGWPPTRRIAAAHERPPPCWFQPGSPGAGAPGAPFNTQGPVTIGATPQTLVHPAFVSPGAPGTPPSPPGTCALAPSFLVDLHESRRDPPNQRSGRGLTLTGWQKTSLQWPQAPAPPERPCLVVLQEKLGGSVGRDRELVLEPDVGPLTGVPELVGVVRLEVFGLERLSNVVTDEDEGLGVLFAGDRIGSVLGLDGVIKLPGSEMGAAVEDPSNVVRAVQLELYGLLLGVVGVARAVAKGVVTFSRLQVQFLNSKAPDPSSRW</sequence>
<evidence type="ECO:0000313" key="3">
    <source>
        <dbReference type="Proteomes" id="UP000269721"/>
    </source>
</evidence>
<proteinExistence type="predicted"/>
<evidence type="ECO:0000313" key="2">
    <source>
        <dbReference type="EMBL" id="RKO92171.1"/>
    </source>
</evidence>
<organism evidence="2 3">
    <name type="scientific">Blyttiomyces helicus</name>
    <dbReference type="NCBI Taxonomy" id="388810"/>
    <lineage>
        <taxon>Eukaryota</taxon>
        <taxon>Fungi</taxon>
        <taxon>Fungi incertae sedis</taxon>
        <taxon>Chytridiomycota</taxon>
        <taxon>Chytridiomycota incertae sedis</taxon>
        <taxon>Chytridiomycetes</taxon>
        <taxon>Chytridiomycetes incertae sedis</taxon>
        <taxon>Blyttiomyces</taxon>
    </lineage>
</organism>
<reference evidence="3" key="1">
    <citation type="journal article" date="2018" name="Nat. Microbiol.">
        <title>Leveraging single-cell genomics to expand the fungal tree of life.</title>
        <authorList>
            <person name="Ahrendt S.R."/>
            <person name="Quandt C.A."/>
            <person name="Ciobanu D."/>
            <person name="Clum A."/>
            <person name="Salamov A."/>
            <person name="Andreopoulos B."/>
            <person name="Cheng J.F."/>
            <person name="Woyke T."/>
            <person name="Pelin A."/>
            <person name="Henrissat B."/>
            <person name="Reynolds N.K."/>
            <person name="Benny G.L."/>
            <person name="Smith M.E."/>
            <person name="James T.Y."/>
            <person name="Grigoriev I.V."/>
        </authorList>
    </citation>
    <scope>NUCLEOTIDE SEQUENCE [LARGE SCALE GENOMIC DNA]</scope>
</reference>
<keyword evidence="3" id="KW-1185">Reference proteome</keyword>
<name>A0A4P9WH69_9FUNG</name>
<evidence type="ECO:0000256" key="1">
    <source>
        <dbReference type="SAM" id="MobiDB-lite"/>
    </source>
</evidence>
<protein>
    <submittedName>
        <fullName evidence="2">Uncharacterized protein</fullName>
    </submittedName>
</protein>
<dbReference type="Proteomes" id="UP000269721">
    <property type="component" value="Unassembled WGS sequence"/>
</dbReference>
<dbReference type="AlphaFoldDB" id="A0A4P9WH69"/>
<gene>
    <name evidence="2" type="ORF">BDK51DRAFT_42898</name>
</gene>
<dbReference type="EMBL" id="KZ994747">
    <property type="protein sequence ID" value="RKO92171.1"/>
    <property type="molecule type" value="Genomic_DNA"/>
</dbReference>
<accession>A0A4P9WH69</accession>
<feature type="region of interest" description="Disordered" evidence="1">
    <location>
        <begin position="29"/>
        <end position="48"/>
    </location>
</feature>